<evidence type="ECO:0000313" key="11">
    <source>
        <dbReference type="Proteomes" id="UP001314229"/>
    </source>
</evidence>
<evidence type="ECO:0000256" key="2">
    <source>
        <dbReference type="ARBA" id="ARBA00004574"/>
    </source>
</evidence>
<keyword evidence="7" id="KW-0238">DNA-binding</keyword>
<dbReference type="Pfam" id="PF15489">
    <property type="entry name" value="CTC1"/>
    <property type="match status" value="1"/>
</dbReference>
<keyword evidence="8" id="KW-0539">Nucleus</keyword>
<evidence type="ECO:0000313" key="10">
    <source>
        <dbReference type="EMBL" id="CAK6983430.1"/>
    </source>
</evidence>
<dbReference type="GO" id="GO:0010833">
    <property type="term" value="P:telomere maintenance via telomere lengthening"/>
    <property type="evidence" value="ECO:0007669"/>
    <property type="project" value="TreeGrafter"/>
</dbReference>
<dbReference type="PANTHER" id="PTHR14865">
    <property type="entry name" value="CST COMPLEX SUBUNIT CTC1"/>
    <property type="match status" value="1"/>
</dbReference>
<dbReference type="PANTHER" id="PTHR14865:SF2">
    <property type="entry name" value="CST COMPLEX SUBUNIT CTC1"/>
    <property type="match status" value="1"/>
</dbReference>
<evidence type="ECO:0000256" key="3">
    <source>
        <dbReference type="ARBA" id="ARBA00006332"/>
    </source>
</evidence>
<evidence type="ECO:0000256" key="8">
    <source>
        <dbReference type="ARBA" id="ARBA00023242"/>
    </source>
</evidence>
<keyword evidence="5" id="KW-0158">Chromosome</keyword>
<evidence type="ECO:0000256" key="4">
    <source>
        <dbReference type="ARBA" id="ARBA00016175"/>
    </source>
</evidence>
<gene>
    <name evidence="10" type="ORF">FSCOSCO3_A001095</name>
</gene>
<dbReference type="EMBL" id="CAWUFR010001309">
    <property type="protein sequence ID" value="CAK6983430.1"/>
    <property type="molecule type" value="Genomic_DNA"/>
</dbReference>
<dbReference type="AlphaFoldDB" id="A0AAV1QIR1"/>
<dbReference type="GO" id="GO:0042162">
    <property type="term" value="F:telomeric DNA binding"/>
    <property type="evidence" value="ECO:0007669"/>
    <property type="project" value="TreeGrafter"/>
</dbReference>
<dbReference type="GO" id="GO:0045740">
    <property type="term" value="P:positive regulation of DNA replication"/>
    <property type="evidence" value="ECO:0007669"/>
    <property type="project" value="TreeGrafter"/>
</dbReference>
<dbReference type="GO" id="GO:0003697">
    <property type="term" value="F:single-stranded DNA binding"/>
    <property type="evidence" value="ECO:0007669"/>
    <property type="project" value="InterPro"/>
</dbReference>
<feature type="compositionally biased region" description="Low complexity" evidence="9">
    <location>
        <begin position="758"/>
        <end position="768"/>
    </location>
</feature>
<evidence type="ECO:0000256" key="6">
    <source>
        <dbReference type="ARBA" id="ARBA00022895"/>
    </source>
</evidence>
<dbReference type="InterPro" id="IPR029156">
    <property type="entry name" value="CTC1"/>
</dbReference>
<evidence type="ECO:0000256" key="1">
    <source>
        <dbReference type="ARBA" id="ARBA00004123"/>
    </source>
</evidence>
<evidence type="ECO:0000256" key="9">
    <source>
        <dbReference type="SAM" id="MobiDB-lite"/>
    </source>
</evidence>
<comment type="caution">
    <text evidence="10">The sequence shown here is derived from an EMBL/GenBank/DDBJ whole genome shotgun (WGS) entry which is preliminary data.</text>
</comment>
<protein>
    <recommendedName>
        <fullName evidence="4">CST complex subunit CTC1</fullName>
    </recommendedName>
</protein>
<comment type="similarity">
    <text evidence="3">Belongs to the CTC1 family.</text>
</comment>
<dbReference type="Proteomes" id="UP001314229">
    <property type="component" value="Unassembled WGS sequence"/>
</dbReference>
<organism evidence="10 11">
    <name type="scientific">Scomber scombrus</name>
    <name type="common">Atlantic mackerel</name>
    <name type="synonym">Scomber vernalis</name>
    <dbReference type="NCBI Taxonomy" id="13677"/>
    <lineage>
        <taxon>Eukaryota</taxon>
        <taxon>Metazoa</taxon>
        <taxon>Chordata</taxon>
        <taxon>Craniata</taxon>
        <taxon>Vertebrata</taxon>
        <taxon>Euteleostomi</taxon>
        <taxon>Actinopterygii</taxon>
        <taxon>Neopterygii</taxon>
        <taxon>Teleostei</taxon>
        <taxon>Neoteleostei</taxon>
        <taxon>Acanthomorphata</taxon>
        <taxon>Pelagiaria</taxon>
        <taxon>Scombriformes</taxon>
        <taxon>Scombridae</taxon>
        <taxon>Scomber</taxon>
    </lineage>
</organism>
<comment type="subcellular location">
    <subcellularLocation>
        <location evidence="2">Chromosome</location>
        <location evidence="2">Telomere</location>
    </subcellularLocation>
    <subcellularLocation>
        <location evidence="1">Nucleus</location>
    </subcellularLocation>
</comment>
<feature type="region of interest" description="Disordered" evidence="9">
    <location>
        <begin position="712"/>
        <end position="768"/>
    </location>
</feature>
<sequence length="1222" mass="134808">MEDLQQVLDQCRPGPGAESSWMKSLFVFITDQLLPVLSGPAPLTGVCCQLTVSLVEKISEQLSVSHSLPVSYRPVSVSELLSKQHLACVSNLSWSTNQQRAWAREAELGLPGNSALPRVNLLLIGCLTEGRDGELRLTDSSGSVRCEDLSVSPGCLRLPVLLPHWNYIPHNAPGQQAGGWVELIVSPVLLLPGPEQGLAPAPGGAGLSGAVGVREAADWLQHKARGQRLSVYGEVGSVCPLLVVGGTTFFCFSLKDESHTLPVLVKDSSRLWMSRCVCVGQRVCVTALRVCVLRGWRGNNILCVSERSEIHTHTQEHTHTPADTPPTVMMSHSEEKEEAEPETDSVQSAVRMKESRVISYQGTVTQVVSEGAGLYMIDRTVGLCLAYQPALSRKLRAGDTVELHHVHFLYRPSPDFPPSMLCTCLRSTLRVTAFSRVGGSQPDYSCPGDGALPRLLLERNTGVSEYLWSCHLSSQLTHSLLPSVVKQQCVCVLSWKLMELVWRRGQRRRRDIYSEMLDEPHSCPLTKYRLDSAVHQYISVSELSESLQSDCWSSVCLRSLLPPGGSNLTSAQINSALAWSCRVLTSDPQHGEALRRRPLLLVGVLELPSQTSEHALQLRDATATVACVVTETSEEEEGGQRAAFNTAWIGCLVCVQHFTMVTERFLQSDFPSFQHLEQDRFISHRQYRVYLQFSLDHVHILSPSVAMVTHLRQRGAEPSGDITARKRRGEEEEEEEEERGGGQTAGRKRRREEEEKPASSSVTMTTASTSRPCVSVVIRVEQKEGVAWRNTGAGLKGDEAGLVLCFSVRAAVIGPVVSWGRDPKNGPMTDREAETERDDKVVLVLSAASSRWFSLLQSGCFYRLIAVNTQDPSVLIGCGVSGRSQVEQHTDSTLKVRSDWRFHTLTRPLLLSTCRQPLSAPVLTVSQLLDCRSAELVCFQGLVSDRIILTDKTSTSGHTHTGVRLTVCDQSGRSLQVYLDLSHTPYPPGLLPGNQLLLSAFQRKLSRSGSVYCRYLPVSSVTVISLGDKSSHQPPPAPMMHLGRWALSRENRFTVAQVKVHLVCFLFLQLQWSCSLCGSVYTQSCCSSRCQSTSSVFQSKAKLVIDDGTGEAHVWFSGALVRPLLGLADLQWEGLQRALKVRGHIEVSPRGLSEVCDSDDSLLHYLLCVCSSAAVCRSLSLTCRKHTNQRAEEMKRFSRGDRDFMTRMSRPLQLTCLHINPD</sequence>
<feature type="region of interest" description="Disordered" evidence="9">
    <location>
        <begin position="312"/>
        <end position="347"/>
    </location>
</feature>
<keyword evidence="6" id="KW-0779">Telomere</keyword>
<name>A0AAV1QIR1_SCOSC</name>
<reference evidence="10 11" key="1">
    <citation type="submission" date="2024-01" db="EMBL/GenBank/DDBJ databases">
        <authorList>
            <person name="Alioto T."/>
            <person name="Alioto T."/>
            <person name="Gomez Garrido J."/>
        </authorList>
    </citation>
    <scope>NUCLEOTIDE SEQUENCE [LARGE SCALE GENOMIC DNA]</scope>
</reference>
<accession>A0AAV1QIR1</accession>
<dbReference type="InterPro" id="IPR042617">
    <property type="entry name" value="CTC1-like"/>
</dbReference>
<evidence type="ECO:0000256" key="5">
    <source>
        <dbReference type="ARBA" id="ARBA00022454"/>
    </source>
</evidence>
<proteinExistence type="inferred from homology"/>
<keyword evidence="11" id="KW-1185">Reference proteome</keyword>
<dbReference type="GO" id="GO:1990879">
    <property type="term" value="C:CST complex"/>
    <property type="evidence" value="ECO:0007669"/>
    <property type="project" value="TreeGrafter"/>
</dbReference>
<evidence type="ECO:0000256" key="7">
    <source>
        <dbReference type="ARBA" id="ARBA00023125"/>
    </source>
</evidence>